<organism evidence="2 3">
    <name type="scientific">Heracleum sosnowskyi</name>
    <dbReference type="NCBI Taxonomy" id="360622"/>
    <lineage>
        <taxon>Eukaryota</taxon>
        <taxon>Viridiplantae</taxon>
        <taxon>Streptophyta</taxon>
        <taxon>Embryophyta</taxon>
        <taxon>Tracheophyta</taxon>
        <taxon>Spermatophyta</taxon>
        <taxon>Magnoliopsida</taxon>
        <taxon>eudicotyledons</taxon>
        <taxon>Gunneridae</taxon>
        <taxon>Pentapetalae</taxon>
        <taxon>asterids</taxon>
        <taxon>campanulids</taxon>
        <taxon>Apiales</taxon>
        <taxon>Apiaceae</taxon>
        <taxon>Apioideae</taxon>
        <taxon>apioid superclade</taxon>
        <taxon>Tordylieae</taxon>
        <taxon>Tordyliinae</taxon>
        <taxon>Heracleum</taxon>
    </lineage>
</organism>
<dbReference type="InterPro" id="IPR039258">
    <property type="entry name" value="ZNF511"/>
</dbReference>
<name>A0AAD8LYH0_9APIA</name>
<proteinExistence type="predicted"/>
<dbReference type="Proteomes" id="UP001237642">
    <property type="component" value="Unassembled WGS sequence"/>
</dbReference>
<gene>
    <name evidence="2" type="ORF">POM88_048441</name>
</gene>
<protein>
    <submittedName>
        <fullName evidence="2">Zinc finger protein 511</fullName>
    </submittedName>
</protein>
<comment type="caution">
    <text evidence="2">The sequence shown here is derived from an EMBL/GenBank/DDBJ whole genome shotgun (WGS) entry which is preliminary data.</text>
</comment>
<sequence>MHDTPRLVQCVPEYTSHLLSIHMSEAHDLFFQAKVARGYIMYECLVEGCDAKLKNYKSRQQHPFDKHKFHISFEFFKKSLPTKKQRQKIHRKQAVKVEEDSSAMQVDEETMSGLVSDVSLLCTSDSSPLSISFGRRHTRGLGFVPRAVQQDRNVTTPKGTS</sequence>
<dbReference type="AlphaFoldDB" id="A0AAD8LYH0"/>
<evidence type="ECO:0000313" key="2">
    <source>
        <dbReference type="EMBL" id="KAK1355185.1"/>
    </source>
</evidence>
<reference evidence="2" key="2">
    <citation type="submission" date="2023-05" db="EMBL/GenBank/DDBJ databases">
        <authorList>
            <person name="Schelkunov M.I."/>
        </authorList>
    </citation>
    <scope>NUCLEOTIDE SEQUENCE</scope>
    <source>
        <strain evidence="2">Hsosn_3</strain>
        <tissue evidence="2">Leaf</tissue>
    </source>
</reference>
<evidence type="ECO:0000313" key="3">
    <source>
        <dbReference type="Proteomes" id="UP001237642"/>
    </source>
</evidence>
<dbReference type="PANTHER" id="PTHR21354">
    <property type="entry name" value="ZINC FINGER PROTEIN 511"/>
    <property type="match status" value="1"/>
</dbReference>
<keyword evidence="3" id="KW-1185">Reference proteome</keyword>
<dbReference type="EMBL" id="JAUIZM010000011">
    <property type="protein sequence ID" value="KAK1355185.1"/>
    <property type="molecule type" value="Genomic_DNA"/>
</dbReference>
<feature type="region of interest" description="Disordered" evidence="1">
    <location>
        <begin position="84"/>
        <end position="104"/>
    </location>
</feature>
<feature type="compositionally biased region" description="Basic residues" evidence="1">
    <location>
        <begin position="84"/>
        <end position="94"/>
    </location>
</feature>
<reference evidence="2" key="1">
    <citation type="submission" date="2023-02" db="EMBL/GenBank/DDBJ databases">
        <title>Genome of toxic invasive species Heracleum sosnowskyi carries increased number of genes despite the absence of recent whole-genome duplications.</title>
        <authorList>
            <person name="Schelkunov M."/>
            <person name="Shtratnikova V."/>
            <person name="Makarenko M."/>
            <person name="Klepikova A."/>
            <person name="Omelchenko D."/>
            <person name="Novikova G."/>
            <person name="Obukhova E."/>
            <person name="Bogdanov V."/>
            <person name="Penin A."/>
            <person name="Logacheva M."/>
        </authorList>
    </citation>
    <scope>NUCLEOTIDE SEQUENCE</scope>
    <source>
        <strain evidence="2">Hsosn_3</strain>
        <tissue evidence="2">Leaf</tissue>
    </source>
</reference>
<dbReference type="PANTHER" id="PTHR21354:SF0">
    <property type="entry name" value="ZINC FINGER PROTEIN 511"/>
    <property type="match status" value="1"/>
</dbReference>
<evidence type="ECO:0000256" key="1">
    <source>
        <dbReference type="SAM" id="MobiDB-lite"/>
    </source>
</evidence>
<accession>A0AAD8LYH0</accession>